<dbReference type="Proteomes" id="UP000829398">
    <property type="component" value="Chromosome 8"/>
</dbReference>
<evidence type="ECO:0000313" key="2">
    <source>
        <dbReference type="Proteomes" id="UP000829398"/>
    </source>
</evidence>
<keyword evidence="1" id="KW-0503">Monooxygenase</keyword>
<keyword evidence="2" id="KW-1185">Reference proteome</keyword>
<sequence>MEEDEDIVIVGAGIAGLTTSLALHRLGIRSLVLESSESLRVTGFAITLWTNAWRALDAVGISDSLRQQHIQLQGMVVASSVSCQPASEISFKTKGNRGGHEVRSVKRSLLMEALERELPSGTIRYSSKVVSVEESGLFKLVNLADGAVFKTKVLIGCDGVNSVVAKWLGFKKPAFAGRSDIRGCADFKLRHGLEPKFQQFLGKGFRYGFLPCNDQTVYWFFNWCPSNQAFGKISLIVDKELEGNPDKTKQFVLSKCHDLPEQVKAIVENTPLDSILVSPLRYRYPWEVLWGNISKGNVCVAGDAFHPMTPDIGQGGCAALEDGIILARCIAEASTEKPSGVTKDKAGEDKEEFKRNEIGLKRYATERRWRSCELISMAYIVGYDGKIINFLREKIFSVLLGRLMMKILEFDCGKLCIS</sequence>
<reference evidence="2" key="1">
    <citation type="journal article" date="2023" name="Hortic. Res.">
        <title>A chromosome-level phased genome enabling allele-level studies in sweet orange: a case study on citrus Huanglongbing tolerance.</title>
        <authorList>
            <person name="Wu B."/>
            <person name="Yu Q."/>
            <person name="Deng Z."/>
            <person name="Duan Y."/>
            <person name="Luo F."/>
            <person name="Gmitter F. Jr."/>
        </authorList>
    </citation>
    <scope>NUCLEOTIDE SEQUENCE [LARGE SCALE GENOMIC DNA]</scope>
    <source>
        <strain evidence="2">cv. Valencia</strain>
    </source>
</reference>
<gene>
    <name evidence="1" type="ORF">KPL71_022488</name>
</gene>
<keyword evidence="1" id="KW-0560">Oxidoreductase</keyword>
<proteinExistence type="predicted"/>
<comment type="caution">
    <text evidence="1">The sequence shown here is derived from an EMBL/GenBank/DDBJ whole genome shotgun (WGS) entry which is preliminary data.</text>
</comment>
<evidence type="ECO:0000313" key="1">
    <source>
        <dbReference type="EMBL" id="KAH9694631.1"/>
    </source>
</evidence>
<dbReference type="EMBL" id="CM039177">
    <property type="protein sequence ID" value="KAH9694631.1"/>
    <property type="molecule type" value="Genomic_DNA"/>
</dbReference>
<protein>
    <submittedName>
        <fullName evidence="1">Monooxygenase 2</fullName>
    </submittedName>
</protein>
<name>A0ACB8IC31_CITSI</name>
<accession>A0ACB8IC31</accession>
<organism evidence="1 2">
    <name type="scientific">Citrus sinensis</name>
    <name type="common">Sweet orange</name>
    <name type="synonym">Citrus aurantium var. sinensis</name>
    <dbReference type="NCBI Taxonomy" id="2711"/>
    <lineage>
        <taxon>Eukaryota</taxon>
        <taxon>Viridiplantae</taxon>
        <taxon>Streptophyta</taxon>
        <taxon>Embryophyta</taxon>
        <taxon>Tracheophyta</taxon>
        <taxon>Spermatophyta</taxon>
        <taxon>Magnoliopsida</taxon>
        <taxon>eudicotyledons</taxon>
        <taxon>Gunneridae</taxon>
        <taxon>Pentapetalae</taxon>
        <taxon>rosids</taxon>
        <taxon>malvids</taxon>
        <taxon>Sapindales</taxon>
        <taxon>Rutaceae</taxon>
        <taxon>Aurantioideae</taxon>
        <taxon>Citrus</taxon>
    </lineage>
</organism>